<evidence type="ECO:0000259" key="2">
    <source>
        <dbReference type="Pfam" id="PF24883"/>
    </source>
</evidence>
<comment type="caution">
    <text evidence="3">The sequence shown here is derived from an EMBL/GenBank/DDBJ whole genome shotgun (WGS) entry which is preliminary data.</text>
</comment>
<dbReference type="AlphaFoldDB" id="A0A365NGB5"/>
<dbReference type="InterPro" id="IPR056884">
    <property type="entry name" value="NPHP3-like_N"/>
</dbReference>
<gene>
    <name evidence="3" type="ORF">FPRO05_09159</name>
</gene>
<dbReference type="Proteomes" id="UP000251714">
    <property type="component" value="Unassembled WGS sequence"/>
</dbReference>
<dbReference type="Pfam" id="PF24883">
    <property type="entry name" value="NPHP3_N"/>
    <property type="match status" value="1"/>
</dbReference>
<evidence type="ECO:0000313" key="3">
    <source>
        <dbReference type="EMBL" id="RBA19859.1"/>
    </source>
</evidence>
<reference evidence="3 4" key="1">
    <citation type="submission" date="2017-12" db="EMBL/GenBank/DDBJ databases">
        <title>Genome sequence of the mycotoxigenic crop pathogen Fusarium proliferatum, strain ITEM 2341 from Date Palm.</title>
        <authorList>
            <person name="Almiman B.F."/>
            <person name="Shittu T.A."/>
            <person name="Muthumeenakshi S."/>
            <person name="Baroncelli R."/>
            <person name="Sreenivasaprasada S."/>
        </authorList>
    </citation>
    <scope>NUCLEOTIDE SEQUENCE [LARGE SCALE GENOMIC DNA]</scope>
    <source>
        <strain evidence="3 4">ITEM 2341</strain>
    </source>
</reference>
<keyword evidence="1" id="KW-0677">Repeat</keyword>
<sequence length="737" mass="83770">MAALRAILTQLLHIFRKDDAIVDIITLLWDQNKSGQVTASASEIVSALCLLSSRVSKLFMVIDGADDCQDHEDLFDYLKEISQYSNSVTVALFSRPTLAIPQDLSFMLQHLDLTSAMNFESLETFLRPKIQRLARDGVVSLEDNRDQIVTLLAKRANGMFLWAQLLVEYLLSPNLSIRQRREALKDLNRLQGLDALHQEILRSIEQRTWQAARLNITRAFHFVSYAPRTLHLNELEVAITTPLSSAVDEYDKIPSFDKALSQMSGALIELDLERKDRFVHVSVLEYLTDESRQEQPLDSVSNLVKERSLAQRPCASCCLAYLLYSIPAEPLGGGPQVFADRDSQEIRYPFLEYSVQYWGFHFSEFLLELPRVLSQECEFSIKLASDFFSAKRILMVWIEACCVFGEVPRIFSNWPQRIDGSPSAVKIPISMSEQAVTNLKEVVKRLHQLSLELADLKQEWQDVLLESPYEIWEPSIGAFHNTSLWESVPGTKILAPLIRRDGIDWMITFEEWSVNPFEKNFEADIALPNLSLGPFIESMKCIDKGNELPLAIAPDLSRIVAPGFVATINRHSESVLAKKKSPHMQLLNFTLTPEPKGNFPFGFRVRQLKDTYALFISDLSEFIMTIHQSRELVDISETWGSKLWVATVYKDHRKGSDMPSNYRYLTSLAFKPCDCGLASTEQLILLHPFLPLSAILQHGPLLKREPDGSVTIHEFSRDVVLWGFSATGNDVLENIER</sequence>
<dbReference type="PANTHER" id="PTHR10039">
    <property type="entry name" value="AMELOGENIN"/>
    <property type="match status" value="1"/>
</dbReference>
<proteinExistence type="predicted"/>
<protein>
    <recommendedName>
        <fullName evidence="2">Nephrocystin 3-like N-terminal domain-containing protein</fullName>
    </recommendedName>
</protein>
<organism evidence="3 4">
    <name type="scientific">Gibberella intermedia</name>
    <name type="common">Bulb rot disease fungus</name>
    <name type="synonym">Fusarium proliferatum</name>
    <dbReference type="NCBI Taxonomy" id="948311"/>
    <lineage>
        <taxon>Eukaryota</taxon>
        <taxon>Fungi</taxon>
        <taxon>Dikarya</taxon>
        <taxon>Ascomycota</taxon>
        <taxon>Pezizomycotina</taxon>
        <taxon>Sordariomycetes</taxon>
        <taxon>Hypocreomycetidae</taxon>
        <taxon>Hypocreales</taxon>
        <taxon>Nectriaceae</taxon>
        <taxon>Fusarium</taxon>
        <taxon>Fusarium fujikuroi species complex</taxon>
    </lineage>
</organism>
<feature type="domain" description="Nephrocystin 3-like N-terminal" evidence="2">
    <location>
        <begin position="3"/>
        <end position="95"/>
    </location>
</feature>
<dbReference type="EMBL" id="PKMI01000010">
    <property type="protein sequence ID" value="RBA19859.1"/>
    <property type="molecule type" value="Genomic_DNA"/>
</dbReference>
<evidence type="ECO:0000256" key="1">
    <source>
        <dbReference type="ARBA" id="ARBA00022737"/>
    </source>
</evidence>
<name>A0A365NGB5_GIBIN</name>
<accession>A0A365NGB5</accession>
<evidence type="ECO:0000313" key="4">
    <source>
        <dbReference type="Proteomes" id="UP000251714"/>
    </source>
</evidence>